<dbReference type="Gene3D" id="2.40.50.100">
    <property type="match status" value="1"/>
</dbReference>
<comment type="subcellular location">
    <subcellularLocation>
        <location evidence="1">Cell envelope</location>
    </subcellularLocation>
</comment>
<dbReference type="GO" id="GO:0030313">
    <property type="term" value="C:cell envelope"/>
    <property type="evidence" value="ECO:0007669"/>
    <property type="project" value="UniProtKB-SubCell"/>
</dbReference>
<dbReference type="Proteomes" id="UP000422108">
    <property type="component" value="Chromosome"/>
</dbReference>
<feature type="compositionally biased region" description="Basic and acidic residues" evidence="4">
    <location>
        <begin position="348"/>
        <end position="359"/>
    </location>
</feature>
<dbReference type="AlphaFoldDB" id="A0A5K8AAI9"/>
<dbReference type="RefSeq" id="WP_155310714.1">
    <property type="nucleotide sequence ID" value="NZ_AP021879.1"/>
</dbReference>
<dbReference type="SUPFAM" id="SSF111369">
    <property type="entry name" value="HlyD-like secretion proteins"/>
    <property type="match status" value="1"/>
</dbReference>
<dbReference type="InterPro" id="IPR050465">
    <property type="entry name" value="UPF0194_transport"/>
</dbReference>
<keyword evidence="9" id="KW-1185">Reference proteome</keyword>
<dbReference type="EMBL" id="AP021879">
    <property type="protein sequence ID" value="BBO89529.1"/>
    <property type="molecule type" value="Genomic_DNA"/>
</dbReference>
<evidence type="ECO:0000256" key="1">
    <source>
        <dbReference type="ARBA" id="ARBA00004196"/>
    </source>
</evidence>
<dbReference type="Pfam" id="PF25954">
    <property type="entry name" value="Beta-barrel_RND_2"/>
    <property type="match status" value="1"/>
</dbReference>
<feature type="region of interest" description="Disordered" evidence="4">
    <location>
        <begin position="344"/>
        <end position="387"/>
    </location>
</feature>
<evidence type="ECO:0000259" key="7">
    <source>
        <dbReference type="Pfam" id="PF25954"/>
    </source>
</evidence>
<keyword evidence="5" id="KW-0812">Transmembrane</keyword>
<dbReference type="GO" id="GO:0016020">
    <property type="term" value="C:membrane"/>
    <property type="evidence" value="ECO:0007669"/>
    <property type="project" value="InterPro"/>
</dbReference>
<keyword evidence="5" id="KW-1133">Transmembrane helix</keyword>
<dbReference type="Gene3D" id="2.40.30.170">
    <property type="match status" value="1"/>
</dbReference>
<dbReference type="InterPro" id="IPR006143">
    <property type="entry name" value="RND_pump_MFP"/>
</dbReference>
<comment type="similarity">
    <text evidence="2">Belongs to the membrane fusion protein (MFP) (TC 8.A.1) family.</text>
</comment>
<protein>
    <submittedName>
        <fullName evidence="8">Secretion protein HlyD</fullName>
    </submittedName>
</protein>
<dbReference type="GO" id="GO:0022857">
    <property type="term" value="F:transmembrane transporter activity"/>
    <property type="evidence" value="ECO:0007669"/>
    <property type="project" value="InterPro"/>
</dbReference>
<feature type="domain" description="CusB-like beta-barrel" evidence="7">
    <location>
        <begin position="253"/>
        <end position="326"/>
    </location>
</feature>
<dbReference type="NCBIfam" id="TIGR01730">
    <property type="entry name" value="RND_mfp"/>
    <property type="match status" value="1"/>
</dbReference>
<feature type="domain" description="Multidrug resistance protein MdtA-like barrel-sandwich hybrid" evidence="6">
    <location>
        <begin position="83"/>
        <end position="240"/>
    </location>
</feature>
<feature type="transmembrane region" description="Helical" evidence="5">
    <location>
        <begin position="28"/>
        <end position="47"/>
    </location>
</feature>
<dbReference type="Gene3D" id="1.10.287.470">
    <property type="entry name" value="Helix hairpin bin"/>
    <property type="match status" value="1"/>
</dbReference>
<dbReference type="InterPro" id="IPR058625">
    <property type="entry name" value="MdtA-like_BSH"/>
</dbReference>
<organism evidence="8 9">
    <name type="scientific">Desulfosarcina ovata subsp. ovata</name>
    <dbReference type="NCBI Taxonomy" id="2752305"/>
    <lineage>
        <taxon>Bacteria</taxon>
        <taxon>Pseudomonadati</taxon>
        <taxon>Thermodesulfobacteriota</taxon>
        <taxon>Desulfobacteria</taxon>
        <taxon>Desulfobacterales</taxon>
        <taxon>Desulfosarcinaceae</taxon>
        <taxon>Desulfosarcina</taxon>
    </lineage>
</organism>
<evidence type="ECO:0000256" key="2">
    <source>
        <dbReference type="ARBA" id="ARBA00009477"/>
    </source>
</evidence>
<dbReference type="Pfam" id="PF25917">
    <property type="entry name" value="BSH_RND"/>
    <property type="match status" value="1"/>
</dbReference>
<reference evidence="8 9" key="1">
    <citation type="submission" date="2019-11" db="EMBL/GenBank/DDBJ databases">
        <title>Comparative genomics of hydrocarbon-degrading Desulfosarcina strains.</title>
        <authorList>
            <person name="Watanabe M."/>
            <person name="Kojima H."/>
            <person name="Fukui M."/>
        </authorList>
    </citation>
    <scope>NUCLEOTIDE SEQUENCE [LARGE SCALE GENOMIC DNA]</scope>
    <source>
        <strain evidence="9">oXyS1</strain>
    </source>
</reference>
<keyword evidence="3" id="KW-0175">Coiled coil</keyword>
<evidence type="ECO:0000313" key="8">
    <source>
        <dbReference type="EMBL" id="BBO89529.1"/>
    </source>
</evidence>
<evidence type="ECO:0000256" key="5">
    <source>
        <dbReference type="SAM" id="Phobius"/>
    </source>
</evidence>
<accession>A0A5K8AAI9</accession>
<evidence type="ECO:0000313" key="9">
    <source>
        <dbReference type="Proteomes" id="UP000422108"/>
    </source>
</evidence>
<gene>
    <name evidence="8" type="ORF">DSCOOX_27090</name>
</gene>
<dbReference type="InterPro" id="IPR058792">
    <property type="entry name" value="Beta-barrel_RND_2"/>
</dbReference>
<dbReference type="PANTHER" id="PTHR32347:SF14">
    <property type="entry name" value="EFFLUX SYSTEM COMPONENT YKNX-RELATED"/>
    <property type="match status" value="1"/>
</dbReference>
<evidence type="ECO:0000256" key="4">
    <source>
        <dbReference type="SAM" id="MobiDB-lite"/>
    </source>
</evidence>
<keyword evidence="5" id="KW-0472">Membrane</keyword>
<evidence type="ECO:0000259" key="6">
    <source>
        <dbReference type="Pfam" id="PF25917"/>
    </source>
</evidence>
<proteinExistence type="inferred from homology"/>
<dbReference type="PANTHER" id="PTHR32347">
    <property type="entry name" value="EFFLUX SYSTEM COMPONENT YKNX-RELATED"/>
    <property type="match status" value="1"/>
</dbReference>
<name>A0A5K8AAI9_9BACT</name>
<evidence type="ECO:0000256" key="3">
    <source>
        <dbReference type="ARBA" id="ARBA00023054"/>
    </source>
</evidence>
<sequence>MNDSNSLPDPEIAETLGLEDGGGRRHRFPLLLVFLFLMVAGAVFWIWRHGEAPKARTKYKTEASQRDHLTVSVTATGNLVPTNQVEVGSELSGIVERVNVDYNDRVEVGQPLAILDTTKLKAKVLQSKASLASAHAKVLSARATVEEARNQVGRLDRFREISGSKAVSQNDLDAAKAALTRARADEAMAEAAVELAAATLEEDKTDLSKAVIVSPVNGIVLSRDVEPGQTVAASLQAPVLFTLAEDLTRMELIVDVDEADVGAVNAGQAAEFTVDAYSDRRYPAHVTQVRYGAKTVDGVVTYATVLNVDNSDLSLRPGMTATAEITVQQVADALLIPNAALRFSPPTDGRERTRQKSDLIQRLLSRRPRTGSNRRPSSRGDERRKRHRVWRLNDNQLSPVFITIGVTDGTRTVVTGGELAPGDHLVVDWITVTP</sequence>